<sequence length="985" mass="112370">MNVKSIFLVPKLTSEESFALFKREVGMQNENPKFNPEILDKYCAGIPMFVVIVGKSLRNKSALELEHELQRLGNQEPNEAREDMEKHVKMNYDHLVNEELKSIFLVSALIGHQSLLADLVKYCFGLGILKAVHTLRDEHDRISNSSIKKLKDSGLMLDCMSTDHFDMHDIIRDAALSIACKEQRVFLLRNEKLDDWPDNKELESCTGIHLHKSHIVVDLPEVLNCPQLKFFHIDSDGSSLEIPDRFFERMEELRVLVLSGIHLSSLPSSIKCLSKLRMLCLEKCTLGNLSFINKLKNLRILSLSGSSIEDWSTELEGLCKLQLLDVSDCSIRRFTRPLSFSSFPSLEQLHIRNSLTKMEVDGQINNSQHSVLSELKHLHQLNTIDVCIPSAESLPTDLFFHELNDYKIVIGEFKTLSIGDFKMPNRYEASRSLALQLEPGTEDIHSLKGIKLLFKGVENLLLGDLHGVQNAFYELNLDGFPNLKHLSIVNNKDIEYIVNSMELSLPQDAFSNLEFLSLVNLMNLKVICCNPIEDSSSFSRLRTVKVKMCSQLKSIFFFYMVKSLTSLETIDVSECDSLQAIVGEQEEESNKIVLHKLCSLALQKLPSFVSFYKPDDREIVPAEDEQSAATSISLFNEKVEIPKLEMMELFSIKIHKIWSNRPSTSWFQNLIKLTLKDCCNLTYLCSLSVACNLNKLKSISISGCPMMAKLFITEGNKNEYSQVRIFPELEEIQLLNMEILKDIWPHEYEVSADSFPSLISIHINRCNKLEIIFPNHTKCWYLHLKSLKVYCCESVEFIFEIIGSPQQNDTKSALLELIDLYNLSYLKQVWSVDPKRVLNFTNLQNIKIYSCNTMCNLLPASIAKDLGKLEIFSIQSCRNLEEIIGCEGVSETSSEVFKFPEVVSMSFWELPSIRCFYKGRHIVECPKLKQLTMNECPNMKIFKIESATEGGNALLSAEKVKVLITLKPMMLYTPILVYKINVMSS</sequence>
<dbReference type="Proteomes" id="UP001341840">
    <property type="component" value="Unassembled WGS sequence"/>
</dbReference>
<feature type="domain" description="Disease resistance protein At4g27190-like leucine-rich repeats" evidence="3">
    <location>
        <begin position="729"/>
        <end position="878"/>
    </location>
</feature>
<keyword evidence="1" id="KW-0547">Nucleotide-binding</keyword>
<evidence type="ECO:0000313" key="5">
    <source>
        <dbReference type="Proteomes" id="UP001341840"/>
    </source>
</evidence>
<comment type="caution">
    <text evidence="4">The sequence shown here is derived from an EMBL/GenBank/DDBJ whole genome shotgun (WGS) entry which is preliminary data.</text>
</comment>
<dbReference type="SUPFAM" id="SSF52058">
    <property type="entry name" value="L domain-like"/>
    <property type="match status" value="1"/>
</dbReference>
<feature type="domain" description="Disease resistance protein At4g27190-like leucine-rich repeats" evidence="3">
    <location>
        <begin position="452"/>
        <end position="576"/>
    </location>
</feature>
<dbReference type="Gene3D" id="3.80.10.10">
    <property type="entry name" value="Ribonuclease Inhibitor"/>
    <property type="match status" value="4"/>
</dbReference>
<keyword evidence="5" id="KW-1185">Reference proteome</keyword>
<dbReference type="EMBL" id="JASCZI010060564">
    <property type="protein sequence ID" value="MED6133980.1"/>
    <property type="molecule type" value="Genomic_DNA"/>
</dbReference>
<dbReference type="SUPFAM" id="SSF52047">
    <property type="entry name" value="RNI-like"/>
    <property type="match status" value="1"/>
</dbReference>
<dbReference type="InterPro" id="IPR057135">
    <property type="entry name" value="At4g27190-like_LRR"/>
</dbReference>
<dbReference type="InterPro" id="IPR027417">
    <property type="entry name" value="P-loop_NTPase"/>
</dbReference>
<evidence type="ECO:0000259" key="3">
    <source>
        <dbReference type="Pfam" id="PF23247"/>
    </source>
</evidence>
<name>A0ABU6SCK2_9FABA</name>
<dbReference type="Pfam" id="PF23247">
    <property type="entry name" value="LRR_RPS2"/>
    <property type="match status" value="2"/>
</dbReference>
<dbReference type="PANTHER" id="PTHR33463:SF196">
    <property type="entry name" value="NB-ARC DOMAIN DISEASE RESISTANCE PROTEIN"/>
    <property type="match status" value="1"/>
</dbReference>
<dbReference type="PANTHER" id="PTHR33463">
    <property type="entry name" value="NB-ARC DOMAIN-CONTAINING PROTEIN-RELATED"/>
    <property type="match status" value="1"/>
</dbReference>
<proteinExistence type="predicted"/>
<organism evidence="4 5">
    <name type="scientific">Stylosanthes scabra</name>
    <dbReference type="NCBI Taxonomy" id="79078"/>
    <lineage>
        <taxon>Eukaryota</taxon>
        <taxon>Viridiplantae</taxon>
        <taxon>Streptophyta</taxon>
        <taxon>Embryophyta</taxon>
        <taxon>Tracheophyta</taxon>
        <taxon>Spermatophyta</taxon>
        <taxon>Magnoliopsida</taxon>
        <taxon>eudicotyledons</taxon>
        <taxon>Gunneridae</taxon>
        <taxon>Pentapetalae</taxon>
        <taxon>rosids</taxon>
        <taxon>fabids</taxon>
        <taxon>Fabales</taxon>
        <taxon>Fabaceae</taxon>
        <taxon>Papilionoideae</taxon>
        <taxon>50 kb inversion clade</taxon>
        <taxon>dalbergioids sensu lato</taxon>
        <taxon>Dalbergieae</taxon>
        <taxon>Pterocarpus clade</taxon>
        <taxon>Stylosanthes</taxon>
    </lineage>
</organism>
<keyword evidence="2" id="KW-0611">Plant defense</keyword>
<evidence type="ECO:0000313" key="4">
    <source>
        <dbReference type="EMBL" id="MED6133980.1"/>
    </source>
</evidence>
<accession>A0ABU6SCK2</accession>
<evidence type="ECO:0000256" key="1">
    <source>
        <dbReference type="ARBA" id="ARBA00022741"/>
    </source>
</evidence>
<dbReference type="Gene3D" id="1.10.8.430">
    <property type="entry name" value="Helical domain of apoptotic protease-activating factors"/>
    <property type="match status" value="1"/>
</dbReference>
<dbReference type="InterPro" id="IPR032675">
    <property type="entry name" value="LRR_dom_sf"/>
</dbReference>
<dbReference type="SUPFAM" id="SSF52540">
    <property type="entry name" value="P-loop containing nucleoside triphosphate hydrolases"/>
    <property type="match status" value="1"/>
</dbReference>
<gene>
    <name evidence="4" type="ORF">PIB30_033207</name>
</gene>
<dbReference type="InterPro" id="IPR050905">
    <property type="entry name" value="Plant_NBS-LRR"/>
</dbReference>
<evidence type="ECO:0000256" key="2">
    <source>
        <dbReference type="ARBA" id="ARBA00022821"/>
    </source>
</evidence>
<dbReference type="InterPro" id="IPR042197">
    <property type="entry name" value="Apaf_helical"/>
</dbReference>
<protein>
    <recommendedName>
        <fullName evidence="3">Disease resistance protein At4g27190-like leucine-rich repeats domain-containing protein</fullName>
    </recommendedName>
</protein>
<reference evidence="4 5" key="1">
    <citation type="journal article" date="2023" name="Plants (Basel)">
        <title>Bridging the Gap: Combining Genomics and Transcriptomics Approaches to Understand Stylosanthes scabra, an Orphan Legume from the Brazilian Caatinga.</title>
        <authorList>
            <person name="Ferreira-Neto J.R.C."/>
            <person name="da Silva M.D."/>
            <person name="Binneck E."/>
            <person name="de Melo N.F."/>
            <person name="da Silva R.H."/>
            <person name="de Melo A.L.T.M."/>
            <person name="Pandolfi V."/>
            <person name="Bustamante F.O."/>
            <person name="Brasileiro-Vidal A.C."/>
            <person name="Benko-Iseppon A.M."/>
        </authorList>
    </citation>
    <scope>NUCLEOTIDE SEQUENCE [LARGE SCALE GENOMIC DNA]</scope>
    <source>
        <tissue evidence="4">Leaves</tissue>
    </source>
</reference>